<evidence type="ECO:0000256" key="1">
    <source>
        <dbReference type="SAM" id="MobiDB-lite"/>
    </source>
</evidence>
<dbReference type="AlphaFoldDB" id="A0A0U0R0G9"/>
<protein>
    <submittedName>
        <fullName evidence="2">Uncharacterized protein</fullName>
    </submittedName>
</protein>
<name>A0A0U0R0G9_MYCTX</name>
<feature type="region of interest" description="Disordered" evidence="1">
    <location>
        <begin position="56"/>
        <end position="85"/>
    </location>
</feature>
<organism evidence="2 3">
    <name type="scientific">Mycobacterium tuberculosis</name>
    <dbReference type="NCBI Taxonomy" id="1773"/>
    <lineage>
        <taxon>Bacteria</taxon>
        <taxon>Bacillati</taxon>
        <taxon>Actinomycetota</taxon>
        <taxon>Actinomycetes</taxon>
        <taxon>Mycobacteriales</taxon>
        <taxon>Mycobacteriaceae</taxon>
        <taxon>Mycobacterium</taxon>
        <taxon>Mycobacterium tuberculosis complex</taxon>
    </lineage>
</organism>
<sequence>MNRLARQRIENDVHTVAVCQLEDLVSEIHASRVADVLDTEPGKHFPFGVRTGRRVDAGADHLRDRDRRHSNTAGGGMDEHAFAGG</sequence>
<gene>
    <name evidence="2" type="ORF">ERS007703_04429</name>
</gene>
<accession>A0A0U0R0G9</accession>
<dbReference type="Proteomes" id="UP000038802">
    <property type="component" value="Unassembled WGS sequence"/>
</dbReference>
<feature type="compositionally biased region" description="Basic and acidic residues" evidence="1">
    <location>
        <begin position="56"/>
        <end position="69"/>
    </location>
</feature>
<evidence type="ECO:0000313" key="3">
    <source>
        <dbReference type="Proteomes" id="UP000038802"/>
    </source>
</evidence>
<reference evidence="3" key="1">
    <citation type="submission" date="2015-03" db="EMBL/GenBank/DDBJ databases">
        <authorList>
            <consortium name="Pathogen Informatics"/>
        </authorList>
    </citation>
    <scope>NUCLEOTIDE SEQUENCE [LARGE SCALE GENOMIC DNA]</scope>
    <source>
        <strain evidence="3">K00500041</strain>
    </source>
</reference>
<dbReference type="EMBL" id="CSAE01000778">
    <property type="protein sequence ID" value="COW90476.1"/>
    <property type="molecule type" value="Genomic_DNA"/>
</dbReference>
<proteinExistence type="predicted"/>
<evidence type="ECO:0000313" key="2">
    <source>
        <dbReference type="EMBL" id="COW90476.1"/>
    </source>
</evidence>